<dbReference type="Gene3D" id="3.30.450.190">
    <property type="match status" value="1"/>
</dbReference>
<dbReference type="PANTHER" id="PTHR11259:SF2">
    <property type="entry name" value="GH16429P"/>
    <property type="match status" value="1"/>
</dbReference>
<dbReference type="EMBL" id="JAPMOS010000001">
    <property type="protein sequence ID" value="KAJ4462864.1"/>
    <property type="molecule type" value="Genomic_DNA"/>
</dbReference>
<evidence type="ECO:0000256" key="1">
    <source>
        <dbReference type="ARBA" id="ARBA00007756"/>
    </source>
</evidence>
<sequence>MSPNQTTALEPTEAVLLLDVSSSSFTKFQIWDFPGLFEFSDESMQYFKDCSAIVYVLDAQDEYIDQWMENLQSVVQKALQVRDKIELNIFIHKADQIPAASLSACKDDVSQRILRGLRECSPLADDDEDDYEFPSRAADPSTYSGMGTESTTMGAAPSTSTHPVVHVAPTRGGQPPADNLLDRVMPHFYVTSIYDHSIFQALSDVARRLVPQQALLEHMVTGFAEHCELPTVYLFDVMTKMLLASCIRGPVDVPDPSRDSFGICSDAIDFVIDVSFVYSQQSTPGGAKDPHDSNQSCLIKLSDGYVLSVRKVDKFLALVALGKRAQFEKHGLIAYNFETLRKAVLELEQTPGAPTLSAQALSALAERVIRTMPLVPAPLPPPPRPQQQEVAPTGAIYSSAPLPDQAGKGETSDASHRHSSHRHHHRTATSSHHHSHSRSHRRSSGSPKGEDAAALVGTVPDLGASYLATPGTAFPPAMSVPASVGFLGTSVLPSAGTLTSSVEGTLAPGVRKTEAAPLPSLSSAVSIPTTTRR</sequence>
<reference evidence="5" key="1">
    <citation type="journal article" date="2022" name="bioRxiv">
        <title>Genomics of Preaxostyla Flagellates Illuminates Evolutionary Transitions and the Path Towards Mitochondrial Loss.</title>
        <authorList>
            <person name="Novak L.V.F."/>
            <person name="Treitli S.C."/>
            <person name="Pyrih J."/>
            <person name="Halakuc P."/>
            <person name="Pipaliya S.V."/>
            <person name="Vacek V."/>
            <person name="Brzon O."/>
            <person name="Soukal P."/>
            <person name="Eme L."/>
            <person name="Dacks J.B."/>
            <person name="Karnkowska A."/>
            <person name="Elias M."/>
            <person name="Hampl V."/>
        </authorList>
    </citation>
    <scope>NUCLEOTIDE SEQUENCE</scope>
    <source>
        <strain evidence="5">RCP-MX</strain>
    </source>
</reference>
<organism evidence="5 6">
    <name type="scientific">Paratrimastix pyriformis</name>
    <dbReference type="NCBI Taxonomy" id="342808"/>
    <lineage>
        <taxon>Eukaryota</taxon>
        <taxon>Metamonada</taxon>
        <taxon>Preaxostyla</taxon>
        <taxon>Paratrimastigidae</taxon>
        <taxon>Paratrimastix</taxon>
    </lineage>
</organism>
<dbReference type="PANTHER" id="PTHR11259">
    <property type="entry name" value="RAS-RELATED GTP BINDING RAG/GTR YEAST"/>
    <property type="match status" value="1"/>
</dbReference>
<gene>
    <name evidence="5" type="ORF">PAPYR_67</name>
</gene>
<dbReference type="Proteomes" id="UP001141327">
    <property type="component" value="Unassembled WGS sequence"/>
</dbReference>
<feature type="region of interest" description="Disordered" evidence="4">
    <location>
        <begin position="397"/>
        <end position="452"/>
    </location>
</feature>
<dbReference type="SUPFAM" id="SSF52540">
    <property type="entry name" value="P-loop containing nucleoside triphosphate hydrolases"/>
    <property type="match status" value="1"/>
</dbReference>
<name>A0ABQ8UUS5_9EUKA</name>
<dbReference type="InterPro" id="IPR006762">
    <property type="entry name" value="Gtr1_RagA"/>
</dbReference>
<evidence type="ECO:0000256" key="2">
    <source>
        <dbReference type="ARBA" id="ARBA00022741"/>
    </source>
</evidence>
<keyword evidence="3" id="KW-0342">GTP-binding</keyword>
<accession>A0ABQ8UUS5</accession>
<feature type="compositionally biased region" description="Basic residues" evidence="4">
    <location>
        <begin position="417"/>
        <end position="443"/>
    </location>
</feature>
<evidence type="ECO:0000313" key="5">
    <source>
        <dbReference type="EMBL" id="KAJ4462864.1"/>
    </source>
</evidence>
<keyword evidence="6" id="KW-1185">Reference proteome</keyword>
<feature type="region of interest" description="Disordered" evidence="4">
    <location>
        <begin position="513"/>
        <end position="533"/>
    </location>
</feature>
<protein>
    <submittedName>
        <fullName evidence="5">Ras-related GTP-binding protein D</fullName>
    </submittedName>
</protein>
<feature type="compositionally biased region" description="Polar residues" evidence="4">
    <location>
        <begin position="141"/>
        <end position="162"/>
    </location>
</feature>
<dbReference type="Pfam" id="PF04670">
    <property type="entry name" value="Gtr1_RagA"/>
    <property type="match status" value="2"/>
</dbReference>
<comment type="caution">
    <text evidence="5">The sequence shown here is derived from an EMBL/GenBank/DDBJ whole genome shotgun (WGS) entry which is preliminary data.</text>
</comment>
<keyword evidence="2" id="KW-0547">Nucleotide-binding</keyword>
<feature type="compositionally biased region" description="Low complexity" evidence="4">
    <location>
        <begin position="515"/>
        <end position="524"/>
    </location>
</feature>
<evidence type="ECO:0000256" key="4">
    <source>
        <dbReference type="SAM" id="MobiDB-lite"/>
    </source>
</evidence>
<evidence type="ECO:0000313" key="6">
    <source>
        <dbReference type="Proteomes" id="UP001141327"/>
    </source>
</evidence>
<dbReference type="Gene3D" id="3.40.50.300">
    <property type="entry name" value="P-loop containing nucleotide triphosphate hydrolases"/>
    <property type="match status" value="2"/>
</dbReference>
<dbReference type="InterPro" id="IPR027417">
    <property type="entry name" value="P-loop_NTPase"/>
</dbReference>
<comment type="similarity">
    <text evidence="1">Belongs to the GTR/RAG GTP-binding protein family.</text>
</comment>
<proteinExistence type="inferred from homology"/>
<feature type="region of interest" description="Disordered" evidence="4">
    <location>
        <begin position="125"/>
        <end position="163"/>
    </location>
</feature>
<evidence type="ECO:0000256" key="3">
    <source>
        <dbReference type="ARBA" id="ARBA00023134"/>
    </source>
</evidence>